<evidence type="ECO:0000313" key="3">
    <source>
        <dbReference type="Proteomes" id="UP000472262"/>
    </source>
</evidence>
<accession>A0A672KIU5</accession>
<protein>
    <recommendedName>
        <fullName evidence="1">Orc1-like AAA ATPase domain-containing protein</fullName>
    </recommendedName>
</protein>
<keyword evidence="3" id="KW-1185">Reference proteome</keyword>
<gene>
    <name evidence="2" type="primary">orc4</name>
</gene>
<proteinExistence type="predicted"/>
<dbReference type="Ensembl" id="ENSSGRT00000010755.1">
    <property type="protein sequence ID" value="ENSSGRP00000009885.1"/>
    <property type="gene ID" value="ENSSGRG00000006611.1"/>
</dbReference>
<reference evidence="2" key="2">
    <citation type="submission" date="2025-09" db="UniProtKB">
        <authorList>
            <consortium name="Ensembl"/>
        </authorList>
    </citation>
    <scope>IDENTIFICATION</scope>
</reference>
<evidence type="ECO:0000313" key="2">
    <source>
        <dbReference type="Ensembl" id="ENSSGRP00000009885.1"/>
    </source>
</evidence>
<sequence length="104" mass="11453">KLPDQPVGLDSQYKHLLELLRRTAVHGESNSVLIVGPRGSGKTMLLGCVLRELMSLREAQKNVLLVELNGLLQTDDKIALKEITRQLHLENVVGDKVFLISATG</sequence>
<dbReference type="SUPFAM" id="SSF52540">
    <property type="entry name" value="P-loop containing nucleoside triphosphate hydrolases"/>
    <property type="match status" value="1"/>
</dbReference>
<dbReference type="PANTHER" id="PTHR12087:SF0">
    <property type="entry name" value="ORIGIN RECOGNITION COMPLEX SUBUNIT 4"/>
    <property type="match status" value="1"/>
</dbReference>
<dbReference type="GO" id="GO:0005664">
    <property type="term" value="C:nuclear origin of replication recognition complex"/>
    <property type="evidence" value="ECO:0007669"/>
    <property type="project" value="TreeGrafter"/>
</dbReference>
<dbReference type="GO" id="GO:0006270">
    <property type="term" value="P:DNA replication initiation"/>
    <property type="evidence" value="ECO:0007669"/>
    <property type="project" value="TreeGrafter"/>
</dbReference>
<dbReference type="InterPro" id="IPR027417">
    <property type="entry name" value="P-loop_NTPase"/>
</dbReference>
<dbReference type="AlphaFoldDB" id="A0A672KIU5"/>
<reference evidence="2" key="1">
    <citation type="submission" date="2025-08" db="UniProtKB">
        <authorList>
            <consortium name="Ensembl"/>
        </authorList>
    </citation>
    <scope>IDENTIFICATION</scope>
</reference>
<feature type="domain" description="Orc1-like AAA ATPase" evidence="1">
    <location>
        <begin position="6"/>
        <end position="53"/>
    </location>
</feature>
<dbReference type="PANTHER" id="PTHR12087">
    <property type="entry name" value="ORIGIN RECOGNITION COMPLEX SUBUNIT 4"/>
    <property type="match status" value="1"/>
</dbReference>
<dbReference type="Proteomes" id="UP000472262">
    <property type="component" value="Unassembled WGS sequence"/>
</dbReference>
<dbReference type="Pfam" id="PF13191">
    <property type="entry name" value="AAA_16"/>
    <property type="match status" value="1"/>
</dbReference>
<evidence type="ECO:0000259" key="1">
    <source>
        <dbReference type="Pfam" id="PF13191"/>
    </source>
</evidence>
<dbReference type="GO" id="GO:0003688">
    <property type="term" value="F:DNA replication origin binding"/>
    <property type="evidence" value="ECO:0007669"/>
    <property type="project" value="TreeGrafter"/>
</dbReference>
<organism evidence="2 3">
    <name type="scientific">Sinocyclocheilus grahami</name>
    <name type="common">Dianchi golden-line fish</name>
    <name type="synonym">Barbus grahami</name>
    <dbReference type="NCBI Taxonomy" id="75366"/>
    <lineage>
        <taxon>Eukaryota</taxon>
        <taxon>Metazoa</taxon>
        <taxon>Chordata</taxon>
        <taxon>Craniata</taxon>
        <taxon>Vertebrata</taxon>
        <taxon>Euteleostomi</taxon>
        <taxon>Actinopterygii</taxon>
        <taxon>Neopterygii</taxon>
        <taxon>Teleostei</taxon>
        <taxon>Ostariophysi</taxon>
        <taxon>Cypriniformes</taxon>
        <taxon>Cyprinidae</taxon>
        <taxon>Cyprininae</taxon>
        <taxon>Sinocyclocheilus</taxon>
    </lineage>
</organism>
<name>A0A672KIU5_SINGR</name>
<dbReference type="InterPro" id="IPR041664">
    <property type="entry name" value="AAA_16"/>
</dbReference>
<dbReference type="Gene3D" id="3.40.50.300">
    <property type="entry name" value="P-loop containing nucleotide triphosphate hydrolases"/>
    <property type="match status" value="1"/>
</dbReference>
<dbReference type="InterPro" id="IPR016527">
    <property type="entry name" value="ORC4"/>
</dbReference>